<evidence type="ECO:0000256" key="8">
    <source>
        <dbReference type="ARBA" id="ARBA00029346"/>
    </source>
</evidence>
<keyword evidence="12" id="KW-1185">Reference proteome</keyword>
<keyword evidence="2 9" id="KW-0808">Transferase</keyword>
<dbReference type="KEGG" id="cmic:caldi_17110"/>
<dbReference type="SUPFAM" id="SSF52374">
    <property type="entry name" value="Nucleotidylyl transferase"/>
    <property type="match status" value="1"/>
</dbReference>
<feature type="binding site" evidence="9">
    <location>
        <position position="18"/>
    </location>
    <ligand>
        <name>ATP</name>
        <dbReference type="ChEBI" id="CHEBI:30616"/>
    </ligand>
</feature>
<dbReference type="InterPro" id="IPR004821">
    <property type="entry name" value="Cyt_trans-like"/>
</dbReference>
<feature type="site" description="Transition state stabilizer" evidence="9">
    <location>
        <position position="18"/>
    </location>
</feature>
<keyword evidence="7 9" id="KW-0173">Coenzyme A biosynthesis</keyword>
<comment type="subcellular location">
    <subcellularLocation>
        <location evidence="9">Cytoplasm</location>
    </subcellularLocation>
</comment>
<dbReference type="CDD" id="cd02163">
    <property type="entry name" value="PPAT"/>
    <property type="match status" value="1"/>
</dbReference>
<dbReference type="PANTHER" id="PTHR21342">
    <property type="entry name" value="PHOSPHOPANTETHEINE ADENYLYLTRANSFERASE"/>
    <property type="match status" value="1"/>
</dbReference>
<dbReference type="PANTHER" id="PTHR21342:SF1">
    <property type="entry name" value="PHOSPHOPANTETHEINE ADENYLYLTRANSFERASE"/>
    <property type="match status" value="1"/>
</dbReference>
<dbReference type="Pfam" id="PF01467">
    <property type="entry name" value="CTP_transf_like"/>
    <property type="match status" value="1"/>
</dbReference>
<dbReference type="PRINTS" id="PR01020">
    <property type="entry name" value="LPSBIOSNTHSS"/>
</dbReference>
<keyword evidence="6 9" id="KW-0460">Magnesium</keyword>
<evidence type="ECO:0000256" key="7">
    <source>
        <dbReference type="ARBA" id="ARBA00022993"/>
    </source>
</evidence>
<comment type="subunit">
    <text evidence="9">Homohexamer.</text>
</comment>
<feature type="binding site" evidence="9">
    <location>
        <position position="74"/>
    </location>
    <ligand>
        <name>substrate</name>
    </ligand>
</feature>
<dbReference type="InterPro" id="IPR014729">
    <property type="entry name" value="Rossmann-like_a/b/a_fold"/>
</dbReference>
<dbReference type="Gene3D" id="3.40.50.620">
    <property type="entry name" value="HUPs"/>
    <property type="match status" value="1"/>
</dbReference>
<comment type="catalytic activity">
    <reaction evidence="8 9">
        <text>(R)-4'-phosphopantetheine + ATP + H(+) = 3'-dephospho-CoA + diphosphate</text>
        <dbReference type="Rhea" id="RHEA:19801"/>
        <dbReference type="ChEBI" id="CHEBI:15378"/>
        <dbReference type="ChEBI" id="CHEBI:30616"/>
        <dbReference type="ChEBI" id="CHEBI:33019"/>
        <dbReference type="ChEBI" id="CHEBI:57328"/>
        <dbReference type="ChEBI" id="CHEBI:61723"/>
        <dbReference type="EC" id="2.7.7.3"/>
    </reaction>
</comment>
<evidence type="ECO:0000256" key="2">
    <source>
        <dbReference type="ARBA" id="ARBA00022679"/>
    </source>
</evidence>
<dbReference type="InterPro" id="IPR001980">
    <property type="entry name" value="PPAT"/>
</dbReference>
<dbReference type="NCBIfam" id="TIGR01510">
    <property type="entry name" value="coaD_prev_kdtB"/>
    <property type="match status" value="1"/>
</dbReference>
<proteinExistence type="inferred from homology"/>
<keyword evidence="1 9" id="KW-0963">Cytoplasm</keyword>
<comment type="cofactor">
    <cofactor evidence="9">
        <name>Mg(2+)</name>
        <dbReference type="ChEBI" id="CHEBI:18420"/>
    </cofactor>
</comment>
<protein>
    <recommendedName>
        <fullName evidence="9">Phosphopantetheine adenylyltransferase</fullName>
        <ecNumber evidence="9">2.7.7.3</ecNumber>
    </recommendedName>
    <alternativeName>
        <fullName evidence="9">Dephospho-CoA pyrophosphorylase</fullName>
    </alternativeName>
    <alternativeName>
        <fullName evidence="9">Pantetheine-phosphate adenylyltransferase</fullName>
        <shortName evidence="9">PPAT</shortName>
    </alternativeName>
</protein>
<accession>A0AA35G817</accession>
<keyword evidence="3 9" id="KW-0548">Nucleotidyltransferase</keyword>
<feature type="binding site" evidence="9">
    <location>
        <position position="42"/>
    </location>
    <ligand>
        <name>substrate</name>
    </ligand>
</feature>
<name>A0AA35G817_9FIRM</name>
<dbReference type="EC" id="2.7.7.3" evidence="9"/>
<keyword evidence="4 9" id="KW-0547">Nucleotide-binding</keyword>
<comment type="function">
    <text evidence="9">Reversibly transfers an adenylyl group from ATP to 4'-phosphopantetheine, yielding dephospho-CoA (dPCoA) and pyrophosphate.</text>
</comment>
<dbReference type="Proteomes" id="UP001163687">
    <property type="component" value="Chromosome"/>
</dbReference>
<feature type="binding site" evidence="9">
    <location>
        <position position="88"/>
    </location>
    <ligand>
        <name>substrate</name>
    </ligand>
</feature>
<evidence type="ECO:0000313" key="12">
    <source>
        <dbReference type="Proteomes" id="UP001163687"/>
    </source>
</evidence>
<feature type="binding site" evidence="9">
    <location>
        <begin position="124"/>
        <end position="130"/>
    </location>
    <ligand>
        <name>ATP</name>
        <dbReference type="ChEBI" id="CHEBI:30616"/>
    </ligand>
</feature>
<evidence type="ECO:0000259" key="10">
    <source>
        <dbReference type="Pfam" id="PF01467"/>
    </source>
</evidence>
<dbReference type="GO" id="GO:0005737">
    <property type="term" value="C:cytoplasm"/>
    <property type="evidence" value="ECO:0007669"/>
    <property type="project" value="UniProtKB-SubCell"/>
</dbReference>
<organism evidence="11 12">
    <name type="scientific">Caldinitratiruptor microaerophilus</name>
    <dbReference type="NCBI Taxonomy" id="671077"/>
    <lineage>
        <taxon>Bacteria</taxon>
        <taxon>Bacillati</taxon>
        <taxon>Bacillota</taxon>
        <taxon>Clostridia</taxon>
        <taxon>Eubacteriales</taxon>
        <taxon>Symbiobacteriaceae</taxon>
        <taxon>Caldinitratiruptor</taxon>
    </lineage>
</organism>
<evidence type="ECO:0000256" key="9">
    <source>
        <dbReference type="HAMAP-Rule" id="MF_00151"/>
    </source>
</evidence>
<comment type="similarity">
    <text evidence="9">Belongs to the bacterial CoaD family.</text>
</comment>
<evidence type="ECO:0000256" key="5">
    <source>
        <dbReference type="ARBA" id="ARBA00022840"/>
    </source>
</evidence>
<dbReference type="GO" id="GO:0005524">
    <property type="term" value="F:ATP binding"/>
    <property type="evidence" value="ECO:0007669"/>
    <property type="project" value="UniProtKB-KW"/>
</dbReference>
<feature type="binding site" evidence="9">
    <location>
        <position position="10"/>
    </location>
    <ligand>
        <name>substrate</name>
    </ligand>
</feature>
<evidence type="ECO:0000256" key="1">
    <source>
        <dbReference type="ARBA" id="ARBA00022490"/>
    </source>
</evidence>
<dbReference type="RefSeq" id="WP_264844630.1">
    <property type="nucleotide sequence ID" value="NZ_AP025628.1"/>
</dbReference>
<evidence type="ECO:0000313" key="11">
    <source>
        <dbReference type="EMBL" id="BDG60621.1"/>
    </source>
</evidence>
<feature type="domain" description="Cytidyltransferase-like" evidence="10">
    <location>
        <begin position="6"/>
        <end position="133"/>
    </location>
</feature>
<dbReference type="GO" id="GO:0004595">
    <property type="term" value="F:pantetheine-phosphate adenylyltransferase activity"/>
    <property type="evidence" value="ECO:0007669"/>
    <property type="project" value="UniProtKB-UniRule"/>
</dbReference>
<dbReference type="GO" id="GO:0015937">
    <property type="term" value="P:coenzyme A biosynthetic process"/>
    <property type="evidence" value="ECO:0007669"/>
    <property type="project" value="UniProtKB-UniRule"/>
</dbReference>
<feature type="binding site" evidence="9">
    <location>
        <begin position="89"/>
        <end position="91"/>
    </location>
    <ligand>
        <name>ATP</name>
        <dbReference type="ChEBI" id="CHEBI:30616"/>
    </ligand>
</feature>
<evidence type="ECO:0000256" key="6">
    <source>
        <dbReference type="ARBA" id="ARBA00022842"/>
    </source>
</evidence>
<feature type="binding site" evidence="9">
    <location>
        <begin position="10"/>
        <end position="11"/>
    </location>
    <ligand>
        <name>ATP</name>
        <dbReference type="ChEBI" id="CHEBI:30616"/>
    </ligand>
</feature>
<feature type="binding site" evidence="9">
    <location>
        <position position="99"/>
    </location>
    <ligand>
        <name>ATP</name>
        <dbReference type="ChEBI" id="CHEBI:30616"/>
    </ligand>
</feature>
<dbReference type="EMBL" id="AP025628">
    <property type="protein sequence ID" value="BDG60621.1"/>
    <property type="molecule type" value="Genomic_DNA"/>
</dbReference>
<dbReference type="AlphaFoldDB" id="A0AA35G817"/>
<reference evidence="11" key="1">
    <citation type="submission" date="2022-03" db="EMBL/GenBank/DDBJ databases">
        <title>Complete genome sequence of Caldinitratiruptor microaerophilus.</title>
        <authorList>
            <person name="Mukaiyama R."/>
            <person name="Nishiyama T."/>
            <person name="Ueda K."/>
        </authorList>
    </citation>
    <scope>NUCLEOTIDE SEQUENCE</scope>
    <source>
        <strain evidence="11">JCM 16183</strain>
    </source>
</reference>
<gene>
    <name evidence="9 11" type="primary">coaD</name>
    <name evidence="11" type="ORF">caldi_17110</name>
</gene>
<sequence>MTVKAICPGSYDPPTCGHLDIIERASRIFSEVLVGVPVNSTKVPLFSLEERLDMLRTITAHLDNVSVIPIHGLTIEAARAHGCRVIVRGMRAVQDFDYEFQMGMMNRKLAPDVETMFLMSDFKYMFISSTLVKDVARHGGDLDGLVPPVVAERLRDRYAVR</sequence>
<dbReference type="HAMAP" id="MF_00151">
    <property type="entry name" value="PPAT_bact"/>
    <property type="match status" value="1"/>
</dbReference>
<keyword evidence="5 9" id="KW-0067">ATP-binding</keyword>
<dbReference type="NCBIfam" id="TIGR00125">
    <property type="entry name" value="cyt_tran_rel"/>
    <property type="match status" value="1"/>
</dbReference>
<evidence type="ECO:0000256" key="3">
    <source>
        <dbReference type="ARBA" id="ARBA00022695"/>
    </source>
</evidence>
<comment type="pathway">
    <text evidence="9">Cofactor biosynthesis; coenzyme A biosynthesis; CoA from (R)-pantothenate: step 4/5.</text>
</comment>
<evidence type="ECO:0000256" key="4">
    <source>
        <dbReference type="ARBA" id="ARBA00022741"/>
    </source>
</evidence>